<accession>A0A0B6Y0R8</accession>
<proteinExistence type="predicted"/>
<sequence>MFCFTTTFDHNMRIVNPFLVNYKKNKKYKKFECDSSTFIHKRSPHKQIQMNK</sequence>
<reference evidence="1" key="1">
    <citation type="submission" date="2014-12" db="EMBL/GenBank/DDBJ databases">
        <title>Insight into the proteome of Arion vulgaris.</title>
        <authorList>
            <person name="Aradska J."/>
            <person name="Bulat T."/>
            <person name="Smidak R."/>
            <person name="Sarate P."/>
            <person name="Gangsoo J."/>
            <person name="Sialana F."/>
            <person name="Bilban M."/>
            <person name="Lubec G."/>
        </authorList>
    </citation>
    <scope>NUCLEOTIDE SEQUENCE</scope>
    <source>
        <tissue evidence="1">Skin</tissue>
    </source>
</reference>
<dbReference type="AlphaFoldDB" id="A0A0B6Y0R8"/>
<name>A0A0B6Y0R8_9EUPU</name>
<dbReference type="EMBL" id="HACG01003017">
    <property type="protein sequence ID" value="CEK49882.1"/>
    <property type="molecule type" value="Transcribed_RNA"/>
</dbReference>
<gene>
    <name evidence="1" type="primary">ORF9153</name>
</gene>
<protein>
    <submittedName>
        <fullName evidence="1">Uncharacterized protein</fullName>
    </submittedName>
</protein>
<evidence type="ECO:0000313" key="1">
    <source>
        <dbReference type="EMBL" id="CEK49882.1"/>
    </source>
</evidence>
<feature type="non-terminal residue" evidence="1">
    <location>
        <position position="52"/>
    </location>
</feature>
<organism evidence="1">
    <name type="scientific">Arion vulgaris</name>
    <dbReference type="NCBI Taxonomy" id="1028688"/>
    <lineage>
        <taxon>Eukaryota</taxon>
        <taxon>Metazoa</taxon>
        <taxon>Spiralia</taxon>
        <taxon>Lophotrochozoa</taxon>
        <taxon>Mollusca</taxon>
        <taxon>Gastropoda</taxon>
        <taxon>Heterobranchia</taxon>
        <taxon>Euthyneura</taxon>
        <taxon>Panpulmonata</taxon>
        <taxon>Eupulmonata</taxon>
        <taxon>Stylommatophora</taxon>
        <taxon>Helicina</taxon>
        <taxon>Arionoidea</taxon>
        <taxon>Arionidae</taxon>
        <taxon>Arion</taxon>
    </lineage>
</organism>